<dbReference type="AlphaFoldDB" id="A0AAD9PRD0"/>
<comment type="caution">
    <text evidence="2">The sequence shown here is derived from an EMBL/GenBank/DDBJ whole genome shotgun (WGS) entry which is preliminary data.</text>
</comment>
<organism evidence="2 3">
    <name type="scientific">Acropora cervicornis</name>
    <name type="common">Staghorn coral</name>
    <dbReference type="NCBI Taxonomy" id="6130"/>
    <lineage>
        <taxon>Eukaryota</taxon>
        <taxon>Metazoa</taxon>
        <taxon>Cnidaria</taxon>
        <taxon>Anthozoa</taxon>
        <taxon>Hexacorallia</taxon>
        <taxon>Scleractinia</taxon>
        <taxon>Astrocoeniina</taxon>
        <taxon>Acroporidae</taxon>
        <taxon>Acropora</taxon>
    </lineage>
</organism>
<evidence type="ECO:0000256" key="1">
    <source>
        <dbReference type="SAM" id="MobiDB-lite"/>
    </source>
</evidence>
<feature type="region of interest" description="Disordered" evidence="1">
    <location>
        <begin position="224"/>
        <end position="244"/>
    </location>
</feature>
<dbReference type="EMBL" id="JARQWQ010000184">
    <property type="protein sequence ID" value="KAK2547450.1"/>
    <property type="molecule type" value="Genomic_DNA"/>
</dbReference>
<dbReference type="Proteomes" id="UP001249851">
    <property type="component" value="Unassembled WGS sequence"/>
</dbReference>
<evidence type="ECO:0000313" key="3">
    <source>
        <dbReference type="Proteomes" id="UP001249851"/>
    </source>
</evidence>
<reference evidence="2" key="1">
    <citation type="journal article" date="2023" name="G3 (Bethesda)">
        <title>Whole genome assembly and annotation of the endangered Caribbean coral Acropora cervicornis.</title>
        <authorList>
            <person name="Selwyn J.D."/>
            <person name="Vollmer S.V."/>
        </authorList>
    </citation>
    <scope>NUCLEOTIDE SEQUENCE</scope>
    <source>
        <strain evidence="2">K2</strain>
    </source>
</reference>
<gene>
    <name evidence="2" type="ORF">P5673_032577</name>
</gene>
<keyword evidence="3" id="KW-1185">Reference proteome</keyword>
<reference evidence="2" key="2">
    <citation type="journal article" date="2023" name="Science">
        <title>Genomic signatures of disease resistance in endangered staghorn corals.</title>
        <authorList>
            <person name="Vollmer S.V."/>
            <person name="Selwyn J.D."/>
            <person name="Despard B.A."/>
            <person name="Roesel C.L."/>
        </authorList>
    </citation>
    <scope>NUCLEOTIDE SEQUENCE</scope>
    <source>
        <strain evidence="2">K2</strain>
    </source>
</reference>
<proteinExistence type="predicted"/>
<evidence type="ECO:0000313" key="2">
    <source>
        <dbReference type="EMBL" id="KAK2547450.1"/>
    </source>
</evidence>
<name>A0AAD9PRD0_ACRCE</name>
<sequence length="274" mass="31453">MEFRNSAVHPLNYGFRVGQKHCLHSPLAKKTSRKPKGIGITLLKAHSTWRTGLGTIEDNISKTEDTIASCGALLTNLRDQKWKQRVKRKAQQLFEENRVKRRKLRADIVSLTANMKKKDKATYHGRRKDTFMYTDRRVKARSCFNIANYNLEKRGKKPVKSYTTVYNRSRPKDTRSIQAKKHKGKGLFCFRKPPKAGDKNNGNTKYQRGQVKKMKYAFFEKNHSTEVGADPGDKGAPIQYSTNKNQQYAADDLSILYSADDKNYLRPGTSEDTQ</sequence>
<accession>A0AAD9PRD0</accession>
<protein>
    <submittedName>
        <fullName evidence="2">Uncharacterized protein</fullName>
    </submittedName>
</protein>